<evidence type="ECO:0000313" key="13">
    <source>
        <dbReference type="EMBL" id="WAL67881.1"/>
    </source>
</evidence>
<evidence type="ECO:0000259" key="12">
    <source>
        <dbReference type="Pfam" id="PF23539"/>
    </source>
</evidence>
<keyword evidence="9" id="KW-0812">Transmembrane</keyword>
<feature type="domain" description="Histidine kinase/HSP90-like ATPase" evidence="10">
    <location>
        <begin position="341"/>
        <end position="428"/>
    </location>
</feature>
<keyword evidence="5" id="KW-0547">Nucleotide-binding</keyword>
<dbReference type="InterPro" id="IPR055558">
    <property type="entry name" value="DUF7134"/>
</dbReference>
<evidence type="ECO:0000256" key="5">
    <source>
        <dbReference type="ARBA" id="ARBA00022741"/>
    </source>
</evidence>
<evidence type="ECO:0000313" key="14">
    <source>
        <dbReference type="Proteomes" id="UP001163203"/>
    </source>
</evidence>
<comment type="catalytic activity">
    <reaction evidence="1">
        <text>ATP + protein L-histidine = ADP + protein N-phospho-L-histidine.</text>
        <dbReference type="EC" id="2.7.13.3"/>
    </reaction>
</comment>
<keyword evidence="9" id="KW-1133">Transmembrane helix</keyword>
<dbReference type="CDD" id="cd16917">
    <property type="entry name" value="HATPase_UhpB-NarQ-NarX-like"/>
    <property type="match status" value="1"/>
</dbReference>
<proteinExistence type="predicted"/>
<dbReference type="EMBL" id="CP113836">
    <property type="protein sequence ID" value="WAL67881.1"/>
    <property type="molecule type" value="Genomic_DNA"/>
</dbReference>
<keyword evidence="6 13" id="KW-0418">Kinase</keyword>
<dbReference type="PANTHER" id="PTHR24421:SF10">
    <property type="entry name" value="NITRATE_NITRITE SENSOR PROTEIN NARQ"/>
    <property type="match status" value="1"/>
</dbReference>
<reference evidence="13" key="1">
    <citation type="submission" date="2022-11" db="EMBL/GenBank/DDBJ databases">
        <authorList>
            <person name="Mo P."/>
        </authorList>
    </citation>
    <scope>NUCLEOTIDE SEQUENCE</scope>
    <source>
        <strain evidence="13">HUAS 11-8</strain>
    </source>
</reference>
<dbReference type="Proteomes" id="UP001163203">
    <property type="component" value="Chromosome"/>
</dbReference>
<feature type="domain" description="Signal transduction histidine kinase subgroup 3 dimerisation and phosphoacceptor" evidence="11">
    <location>
        <begin position="227"/>
        <end position="289"/>
    </location>
</feature>
<evidence type="ECO:0000256" key="8">
    <source>
        <dbReference type="ARBA" id="ARBA00023012"/>
    </source>
</evidence>
<evidence type="ECO:0000259" key="11">
    <source>
        <dbReference type="Pfam" id="PF07730"/>
    </source>
</evidence>
<dbReference type="InterPro" id="IPR011712">
    <property type="entry name" value="Sig_transdc_His_kin_sub3_dim/P"/>
</dbReference>
<keyword evidence="9" id="KW-0472">Membrane</keyword>
<evidence type="ECO:0000259" key="10">
    <source>
        <dbReference type="Pfam" id="PF02518"/>
    </source>
</evidence>
<evidence type="ECO:0000256" key="7">
    <source>
        <dbReference type="ARBA" id="ARBA00022840"/>
    </source>
</evidence>
<dbReference type="RefSeq" id="WP_268757976.1">
    <property type="nucleotide sequence ID" value="NZ_CP113836.1"/>
</dbReference>
<dbReference type="InterPro" id="IPR036890">
    <property type="entry name" value="HATPase_C_sf"/>
</dbReference>
<protein>
    <recommendedName>
        <fullName evidence="2">histidine kinase</fullName>
        <ecNumber evidence="2">2.7.13.3</ecNumber>
    </recommendedName>
</protein>
<gene>
    <name evidence="13" type="ORF">ORV05_08950</name>
</gene>
<dbReference type="EC" id="2.7.13.3" evidence="2"/>
<evidence type="ECO:0000256" key="3">
    <source>
        <dbReference type="ARBA" id="ARBA00022553"/>
    </source>
</evidence>
<dbReference type="Pfam" id="PF02518">
    <property type="entry name" value="HATPase_c"/>
    <property type="match status" value="1"/>
</dbReference>
<evidence type="ECO:0000256" key="4">
    <source>
        <dbReference type="ARBA" id="ARBA00022679"/>
    </source>
</evidence>
<dbReference type="Gene3D" id="3.30.565.10">
    <property type="entry name" value="Histidine kinase-like ATPase, C-terminal domain"/>
    <property type="match status" value="1"/>
</dbReference>
<keyword evidence="4" id="KW-0808">Transferase</keyword>
<keyword evidence="3" id="KW-0597">Phosphoprotein</keyword>
<dbReference type="Pfam" id="PF23539">
    <property type="entry name" value="DUF7134"/>
    <property type="match status" value="1"/>
</dbReference>
<evidence type="ECO:0000256" key="1">
    <source>
        <dbReference type="ARBA" id="ARBA00000085"/>
    </source>
</evidence>
<evidence type="ECO:0000256" key="9">
    <source>
        <dbReference type="SAM" id="Phobius"/>
    </source>
</evidence>
<organism evidence="13 14">
    <name type="scientific">Amycolatopsis cynarae</name>
    <dbReference type="NCBI Taxonomy" id="2995223"/>
    <lineage>
        <taxon>Bacteria</taxon>
        <taxon>Bacillati</taxon>
        <taxon>Actinomycetota</taxon>
        <taxon>Actinomycetes</taxon>
        <taxon>Pseudonocardiales</taxon>
        <taxon>Pseudonocardiaceae</taxon>
        <taxon>Amycolatopsis</taxon>
    </lineage>
</organism>
<feature type="transmembrane region" description="Helical" evidence="9">
    <location>
        <begin position="113"/>
        <end position="130"/>
    </location>
</feature>
<feature type="transmembrane region" description="Helical" evidence="9">
    <location>
        <begin position="187"/>
        <end position="205"/>
    </location>
</feature>
<sequence>MHTGDLRTRWNATLAVVRRGPFPPPGPSRWTWAADAVLALVLAIGTLNGALNRPDDVTESPTQPMGPFGLPSGVPSAPDAPIGIVTHHYGPAQPWQVALALLATLPLAARRRYPLTAFGVVLLASALYHLSPGFDPTFTFAACMIGAYSAAVHSPRQPVATISALAGVVWLMVTHTESVPDRKPSLLILLVLIPVGLAANTVSVWKARMRAAEEEKALATKLAVEQERSRIAQELHDVITHSISVMMVQAGAARKVMETAPDKAHDALLAVESGGRAAMTELRHTMDLLTMSSEDPEFLAEEAPAPGLAQLDTLVARVRQTGMPVELTVTGTAVPLSAGLQLAVYRTVQEALTNAMKHAIGARVAVALQYDDGRLRVSVTDTGGTTAPAGNGRGLIGIQERAGVYGGTFEAGELPTGGYRVSVVFPMEGA</sequence>
<keyword evidence="14" id="KW-1185">Reference proteome</keyword>
<keyword evidence="7" id="KW-0067">ATP-binding</keyword>
<dbReference type="SUPFAM" id="SSF55874">
    <property type="entry name" value="ATPase domain of HSP90 chaperone/DNA topoisomerase II/histidine kinase"/>
    <property type="match status" value="1"/>
</dbReference>
<dbReference type="InterPro" id="IPR003594">
    <property type="entry name" value="HATPase_dom"/>
</dbReference>
<evidence type="ECO:0000256" key="6">
    <source>
        <dbReference type="ARBA" id="ARBA00022777"/>
    </source>
</evidence>
<dbReference type="Pfam" id="PF07730">
    <property type="entry name" value="HisKA_3"/>
    <property type="match status" value="1"/>
</dbReference>
<feature type="domain" description="DUF7134" evidence="12">
    <location>
        <begin position="92"/>
        <end position="192"/>
    </location>
</feature>
<dbReference type="PANTHER" id="PTHR24421">
    <property type="entry name" value="NITRATE/NITRITE SENSOR PROTEIN NARX-RELATED"/>
    <property type="match status" value="1"/>
</dbReference>
<dbReference type="Gene3D" id="1.20.5.1930">
    <property type="match status" value="1"/>
</dbReference>
<keyword evidence="8" id="KW-0902">Two-component regulatory system</keyword>
<evidence type="ECO:0000256" key="2">
    <source>
        <dbReference type="ARBA" id="ARBA00012438"/>
    </source>
</evidence>
<feature type="transmembrane region" description="Helical" evidence="9">
    <location>
        <begin position="159"/>
        <end position="175"/>
    </location>
</feature>
<dbReference type="GO" id="GO:0016301">
    <property type="term" value="F:kinase activity"/>
    <property type="evidence" value="ECO:0007669"/>
    <property type="project" value="UniProtKB-KW"/>
</dbReference>
<dbReference type="InterPro" id="IPR050482">
    <property type="entry name" value="Sensor_HK_TwoCompSys"/>
</dbReference>
<accession>A0ABY7B6V4</accession>
<name>A0ABY7B6V4_9PSEU</name>